<sequence>MGWNILLTRKFIVAYLFVFVMLVSSVVLQETDILFPEIAGMAMGIIVFRVPHWIKKPVHLWLSPTLGAFLGTSFNELSLSPLAKIWVGLVVVVILMHIFRVNFGPTIPATLLPIFLELHDYVFAISTCVFTFVIMLAAFKLRKPESLQGGPLQFRKKTDTLIITLVLGVWIGLGFVTKLEVLVVPPVFALIFEVFHAEKFAWKLIPSRLAVLTTTAVLSVGVYHLLGGSIIWVGVVNVLITMLLCTLFKSPVPVAFGVSLMPLIVPAWGTWGFPVGVFVTTGLLMCLTAGYRQFKSNRSNP</sequence>
<feature type="transmembrane region" description="Helical" evidence="1">
    <location>
        <begin position="230"/>
        <end position="251"/>
    </location>
</feature>
<protein>
    <recommendedName>
        <fullName evidence="4">HPP family protein</fullName>
    </recommendedName>
</protein>
<keyword evidence="1" id="KW-0472">Membrane</keyword>
<feature type="transmembrane region" description="Helical" evidence="1">
    <location>
        <begin position="204"/>
        <end position="223"/>
    </location>
</feature>
<comment type="caution">
    <text evidence="2">The sequence shown here is derived from an EMBL/GenBank/DDBJ whole genome shotgun (WGS) entry which is preliminary data.</text>
</comment>
<evidence type="ECO:0000313" key="2">
    <source>
        <dbReference type="EMBL" id="OCT13595.1"/>
    </source>
</evidence>
<dbReference type="Proteomes" id="UP000093309">
    <property type="component" value="Unassembled WGS sequence"/>
</dbReference>
<feature type="transmembrane region" description="Helical" evidence="1">
    <location>
        <begin position="271"/>
        <end position="291"/>
    </location>
</feature>
<feature type="transmembrane region" description="Helical" evidence="1">
    <location>
        <begin position="82"/>
        <end position="101"/>
    </location>
</feature>
<dbReference type="RefSeq" id="WP_065853657.1">
    <property type="nucleotide sequence ID" value="NZ_LYPC01000022.1"/>
</dbReference>
<feature type="transmembrane region" description="Helical" evidence="1">
    <location>
        <begin position="121"/>
        <end position="139"/>
    </location>
</feature>
<evidence type="ECO:0000256" key="1">
    <source>
        <dbReference type="SAM" id="Phobius"/>
    </source>
</evidence>
<feature type="transmembrane region" description="Helical" evidence="1">
    <location>
        <begin position="160"/>
        <end position="184"/>
    </location>
</feature>
<feature type="transmembrane region" description="Helical" evidence="1">
    <location>
        <begin position="34"/>
        <end position="54"/>
    </location>
</feature>
<evidence type="ECO:0008006" key="4">
    <source>
        <dbReference type="Google" id="ProtNLM"/>
    </source>
</evidence>
<proteinExistence type="predicted"/>
<name>A0A1C0ZZQ0_9BACL</name>
<feature type="transmembrane region" description="Helical" evidence="1">
    <location>
        <begin position="12"/>
        <end position="28"/>
    </location>
</feature>
<dbReference type="STRING" id="512399.A8709_18565"/>
<keyword evidence="1" id="KW-0812">Transmembrane</keyword>
<keyword evidence="1" id="KW-1133">Transmembrane helix</keyword>
<organism evidence="2 3">
    <name type="scientific">Paenibacillus pectinilyticus</name>
    <dbReference type="NCBI Taxonomy" id="512399"/>
    <lineage>
        <taxon>Bacteria</taxon>
        <taxon>Bacillati</taxon>
        <taxon>Bacillota</taxon>
        <taxon>Bacilli</taxon>
        <taxon>Bacillales</taxon>
        <taxon>Paenibacillaceae</taxon>
        <taxon>Paenibacillus</taxon>
    </lineage>
</organism>
<reference evidence="3" key="1">
    <citation type="submission" date="2016-05" db="EMBL/GenBank/DDBJ databases">
        <title>Paenibacillus oryzae. sp. nov., isolated from the rice root.</title>
        <authorList>
            <person name="Zhang J."/>
            <person name="Zhang X."/>
        </authorList>
    </citation>
    <scope>NUCLEOTIDE SEQUENCE [LARGE SCALE GENOMIC DNA]</scope>
    <source>
        <strain evidence="3">KCTC13222</strain>
    </source>
</reference>
<dbReference type="AlphaFoldDB" id="A0A1C0ZZQ0"/>
<keyword evidence="3" id="KW-1185">Reference proteome</keyword>
<accession>A0A1C0ZZQ0</accession>
<gene>
    <name evidence="2" type="ORF">A8709_18565</name>
</gene>
<evidence type="ECO:0000313" key="3">
    <source>
        <dbReference type="Proteomes" id="UP000093309"/>
    </source>
</evidence>
<dbReference type="OrthoDB" id="7041700at2"/>
<dbReference type="EMBL" id="LYPC01000022">
    <property type="protein sequence ID" value="OCT13595.1"/>
    <property type="molecule type" value="Genomic_DNA"/>
</dbReference>